<dbReference type="InterPro" id="IPR015797">
    <property type="entry name" value="NUDIX_hydrolase-like_dom_sf"/>
</dbReference>
<dbReference type="PANTHER" id="PTHR43046">
    <property type="entry name" value="GDP-MANNOSE MANNOSYL HYDROLASE"/>
    <property type="match status" value="1"/>
</dbReference>
<dbReference type="InterPro" id="IPR000086">
    <property type="entry name" value="NUDIX_hydrolase_dom"/>
</dbReference>
<comment type="cofactor">
    <cofactor evidence="1">
        <name>Mg(2+)</name>
        <dbReference type="ChEBI" id="CHEBI:18420"/>
    </cofactor>
</comment>
<evidence type="ECO:0000313" key="6">
    <source>
        <dbReference type="Proteomes" id="UP000001227"/>
    </source>
</evidence>
<dbReference type="HOGENOM" id="CLU_104636_0_0_10"/>
<evidence type="ECO:0000256" key="3">
    <source>
        <dbReference type="RuleBase" id="RU003476"/>
    </source>
</evidence>
<dbReference type="Gene3D" id="3.90.79.10">
    <property type="entry name" value="Nucleoside Triphosphate Pyrophosphohydrolase"/>
    <property type="match status" value="1"/>
</dbReference>
<dbReference type="eggNOG" id="COG1051">
    <property type="taxonomic scope" value="Bacteria"/>
</dbReference>
<dbReference type="EMBL" id="CP001102">
    <property type="protein sequence ID" value="ACE06491.1"/>
    <property type="molecule type" value="Genomic_DNA"/>
</dbReference>
<name>B3ETD9_AMOA5</name>
<keyword evidence="6" id="KW-1185">Reference proteome</keyword>
<dbReference type="CDD" id="cd03673">
    <property type="entry name" value="NUDIX_Ap6A_hydrolase"/>
    <property type="match status" value="1"/>
</dbReference>
<dbReference type="PROSITE" id="PS51462">
    <property type="entry name" value="NUDIX"/>
    <property type="match status" value="1"/>
</dbReference>
<dbReference type="GO" id="GO:0016787">
    <property type="term" value="F:hydrolase activity"/>
    <property type="evidence" value="ECO:0007669"/>
    <property type="project" value="UniProtKB-KW"/>
</dbReference>
<evidence type="ECO:0000313" key="5">
    <source>
        <dbReference type="EMBL" id="ACE06491.1"/>
    </source>
</evidence>
<dbReference type="PROSITE" id="PS00893">
    <property type="entry name" value="NUDIX_BOX"/>
    <property type="match status" value="1"/>
</dbReference>
<gene>
    <name evidence="5" type="ordered locus">Aasi_1155</name>
</gene>
<evidence type="ECO:0000256" key="2">
    <source>
        <dbReference type="ARBA" id="ARBA00022801"/>
    </source>
</evidence>
<dbReference type="OrthoDB" id="9816289at2"/>
<keyword evidence="2 3" id="KW-0378">Hydrolase</keyword>
<dbReference type="AlphaFoldDB" id="B3ETD9"/>
<feature type="domain" description="Nudix hydrolase" evidence="4">
    <location>
        <begin position="92"/>
        <end position="220"/>
    </location>
</feature>
<reference evidence="5 6" key="1">
    <citation type="journal article" date="2010" name="J. Bacteriol.">
        <title>The genome of the amoeba symbiont 'Candidatus Amoebophilus asiaticus' reveals common mechanisms for host cell interaction among amoeba-associated bacteria.</title>
        <authorList>
            <person name="Schmitz-Esser S."/>
            <person name="Tischler P."/>
            <person name="Arnold R."/>
            <person name="Montanaro J."/>
            <person name="Wagner M."/>
            <person name="Rattei T."/>
            <person name="Horn M."/>
        </authorList>
    </citation>
    <scope>NUCLEOTIDE SEQUENCE [LARGE SCALE GENOMIC DNA]</scope>
    <source>
        <strain evidence="5 6">5a2</strain>
    </source>
</reference>
<comment type="similarity">
    <text evidence="3">Belongs to the Nudix hydrolase family.</text>
</comment>
<dbReference type="InterPro" id="IPR020084">
    <property type="entry name" value="NUDIX_hydrolase_CS"/>
</dbReference>
<dbReference type="RefSeq" id="WP_012473245.1">
    <property type="nucleotide sequence ID" value="NC_010830.1"/>
</dbReference>
<dbReference type="SUPFAM" id="SSF55811">
    <property type="entry name" value="Nudix"/>
    <property type="match status" value="1"/>
</dbReference>
<dbReference type="InterPro" id="IPR020476">
    <property type="entry name" value="Nudix_hydrolase"/>
</dbReference>
<dbReference type="STRING" id="452471.Aasi_1155"/>
<evidence type="ECO:0000256" key="1">
    <source>
        <dbReference type="ARBA" id="ARBA00001946"/>
    </source>
</evidence>
<evidence type="ECO:0000259" key="4">
    <source>
        <dbReference type="PROSITE" id="PS51462"/>
    </source>
</evidence>
<dbReference type="Pfam" id="PF00293">
    <property type="entry name" value="NUDIX"/>
    <property type="match status" value="1"/>
</dbReference>
<accession>B3ETD9</accession>
<sequence length="231" mass="26723">MQLFFIHNILIRILKHLDLVNMGRSYEHAYNYRPHILSTSILTRHILIQVEPERLGQLLIEISQISSNKPTSITILLNTKDDVFPLLQQYFKIINAAGGIVTKGNQLLMIYRAHTWDLPKGRIEAGEATINAAIREVHEECGVRAVATAKFYTTWHAFQVNRVNVLKETTWYTMNCIDDTHMAPQKEEAIDRVAWIDINQLTPILENTYASIRLLLQAYQNHIKLTRTLDY</sequence>
<proteinExistence type="inferred from homology"/>
<dbReference type="KEGG" id="aas:Aasi_1155"/>
<organism evidence="5 6">
    <name type="scientific">Amoebophilus asiaticus (strain 5a2)</name>
    <dbReference type="NCBI Taxonomy" id="452471"/>
    <lineage>
        <taxon>Bacteria</taxon>
        <taxon>Pseudomonadati</taxon>
        <taxon>Bacteroidota</taxon>
        <taxon>Cytophagia</taxon>
        <taxon>Cytophagales</taxon>
        <taxon>Amoebophilaceae</taxon>
        <taxon>Candidatus Amoebophilus</taxon>
    </lineage>
</organism>
<dbReference type="Proteomes" id="UP000001227">
    <property type="component" value="Chromosome"/>
</dbReference>
<dbReference type="PANTHER" id="PTHR43046:SF14">
    <property type="entry name" value="MUTT_NUDIX FAMILY PROTEIN"/>
    <property type="match status" value="1"/>
</dbReference>
<protein>
    <recommendedName>
        <fullName evidence="4">Nudix hydrolase domain-containing protein</fullName>
    </recommendedName>
</protein>
<dbReference type="PRINTS" id="PR00502">
    <property type="entry name" value="NUDIXFAMILY"/>
</dbReference>